<dbReference type="SUPFAM" id="SSF69189">
    <property type="entry name" value="Penicillin-binding protein associated domain"/>
    <property type="match status" value="1"/>
</dbReference>
<proteinExistence type="inferred from homology"/>
<reference evidence="17 18" key="1">
    <citation type="submission" date="2010-06" db="EMBL/GenBank/DDBJ databases">
        <title>Complete sequence of chromosome of Nitrosococcus watsoni C-113.</title>
        <authorList>
            <consortium name="US DOE Joint Genome Institute"/>
            <person name="Lucas S."/>
            <person name="Copeland A."/>
            <person name="Lapidus A."/>
            <person name="Cheng J.-F."/>
            <person name="Bruce D."/>
            <person name="Goodwin L."/>
            <person name="Pitluck S."/>
            <person name="Malfatti S.A."/>
            <person name="Chain P.S.G."/>
            <person name="Land M."/>
            <person name="Hauser L."/>
            <person name="Kyrpides N."/>
            <person name="Ivanova N."/>
            <person name="Cambell M.A."/>
            <person name="Heidelberg J.F."/>
            <person name="Klotz M.G."/>
            <person name="Woyke T."/>
        </authorList>
    </citation>
    <scope>NUCLEOTIDE SEQUENCE [LARGE SCALE GENOMIC DNA]</scope>
    <source>
        <strain evidence="17 18">C-113</strain>
    </source>
</reference>
<dbReference type="SMART" id="SM00936">
    <property type="entry name" value="PBP5_C"/>
    <property type="match status" value="1"/>
</dbReference>
<keyword evidence="6" id="KW-0645">Protease</keyword>
<evidence type="ECO:0000256" key="11">
    <source>
        <dbReference type="ARBA" id="ARBA00023316"/>
    </source>
</evidence>
<comment type="function">
    <text evidence="1">Removes C-terminal D-alanyl residues from sugar-peptide cell wall precursors.</text>
</comment>
<dbReference type="GO" id="GO:0006508">
    <property type="term" value="P:proteolysis"/>
    <property type="evidence" value="ECO:0007669"/>
    <property type="project" value="UniProtKB-KW"/>
</dbReference>
<dbReference type="InterPro" id="IPR001967">
    <property type="entry name" value="Peptidase_S11_N"/>
</dbReference>
<dbReference type="Gene3D" id="2.60.410.10">
    <property type="entry name" value="D-Ala-D-Ala carboxypeptidase, C-terminal domain"/>
    <property type="match status" value="1"/>
</dbReference>
<dbReference type="GO" id="GO:0008360">
    <property type="term" value="P:regulation of cell shape"/>
    <property type="evidence" value="ECO:0007669"/>
    <property type="project" value="UniProtKB-KW"/>
</dbReference>
<evidence type="ECO:0000256" key="15">
    <source>
        <dbReference type="RuleBase" id="RU004016"/>
    </source>
</evidence>
<dbReference type="EMBL" id="CP002086">
    <property type="protein sequence ID" value="ADJ27450.1"/>
    <property type="molecule type" value="Genomic_DNA"/>
</dbReference>
<dbReference type="EC" id="3.4.16.4" evidence="4"/>
<comment type="pathway">
    <text evidence="2">Cell wall biogenesis; peptidoglycan biosynthesis.</text>
</comment>
<keyword evidence="11" id="KW-0961">Cell wall biogenesis/degradation</keyword>
<gene>
    <name evidence="17" type="ordered locus">Nwat_0485</name>
</gene>
<feature type="active site" description="Proton acceptor" evidence="13">
    <location>
        <position position="74"/>
    </location>
</feature>
<evidence type="ECO:0000256" key="10">
    <source>
        <dbReference type="ARBA" id="ARBA00022984"/>
    </source>
</evidence>
<evidence type="ECO:0000256" key="8">
    <source>
        <dbReference type="ARBA" id="ARBA00022801"/>
    </source>
</evidence>
<evidence type="ECO:0000256" key="5">
    <source>
        <dbReference type="ARBA" id="ARBA00022645"/>
    </source>
</evidence>
<keyword evidence="9" id="KW-0133">Cell shape</keyword>
<dbReference type="PRINTS" id="PR00725">
    <property type="entry name" value="DADACBPTASE1"/>
</dbReference>
<evidence type="ECO:0000313" key="17">
    <source>
        <dbReference type="EMBL" id="ADJ27450.1"/>
    </source>
</evidence>
<dbReference type="SUPFAM" id="SSF56601">
    <property type="entry name" value="beta-lactamase/transpeptidase-like"/>
    <property type="match status" value="1"/>
</dbReference>
<evidence type="ECO:0000256" key="4">
    <source>
        <dbReference type="ARBA" id="ARBA00012448"/>
    </source>
</evidence>
<feature type="binding site" evidence="14">
    <location>
        <position position="233"/>
    </location>
    <ligand>
        <name>substrate</name>
    </ligand>
</feature>
<feature type="active site" evidence="13">
    <location>
        <position position="131"/>
    </location>
</feature>
<dbReference type="HOGENOM" id="CLU_027070_8_1_6"/>
<dbReference type="InterPro" id="IPR012907">
    <property type="entry name" value="Peptidase_S11_C"/>
</dbReference>
<comment type="similarity">
    <text evidence="3 15">Belongs to the peptidase S11 family.</text>
</comment>
<keyword evidence="5" id="KW-0121">Carboxypeptidase</keyword>
<keyword evidence="18" id="KW-1185">Reference proteome</keyword>
<dbReference type="InterPro" id="IPR037167">
    <property type="entry name" value="Peptidase_S11_C_sf"/>
</dbReference>
<protein>
    <recommendedName>
        <fullName evidence="4">serine-type D-Ala-D-Ala carboxypeptidase</fullName>
        <ecNumber evidence="4">3.4.16.4</ecNumber>
    </recommendedName>
</protein>
<evidence type="ECO:0000313" key="18">
    <source>
        <dbReference type="Proteomes" id="UP000000393"/>
    </source>
</evidence>
<evidence type="ECO:0000256" key="1">
    <source>
        <dbReference type="ARBA" id="ARBA00003217"/>
    </source>
</evidence>
<dbReference type="PANTHER" id="PTHR21581">
    <property type="entry name" value="D-ALANYL-D-ALANINE CARBOXYPEPTIDASE"/>
    <property type="match status" value="1"/>
</dbReference>
<organism evidence="17 18">
    <name type="scientific">Nitrosococcus watsoni (strain C-113)</name>
    <dbReference type="NCBI Taxonomy" id="105559"/>
    <lineage>
        <taxon>Bacteria</taxon>
        <taxon>Pseudomonadati</taxon>
        <taxon>Pseudomonadota</taxon>
        <taxon>Gammaproteobacteria</taxon>
        <taxon>Chromatiales</taxon>
        <taxon>Chromatiaceae</taxon>
        <taxon>Nitrosococcus</taxon>
    </lineage>
</organism>
<keyword evidence="7" id="KW-0732">Signal</keyword>
<dbReference type="GO" id="GO:0071555">
    <property type="term" value="P:cell wall organization"/>
    <property type="evidence" value="ECO:0007669"/>
    <property type="project" value="UniProtKB-KW"/>
</dbReference>
<evidence type="ECO:0000256" key="2">
    <source>
        <dbReference type="ARBA" id="ARBA00004752"/>
    </source>
</evidence>
<dbReference type="eggNOG" id="COG1686">
    <property type="taxonomic scope" value="Bacteria"/>
</dbReference>
<dbReference type="Pfam" id="PF00768">
    <property type="entry name" value="Peptidase_S11"/>
    <property type="match status" value="1"/>
</dbReference>
<sequence>MQPKINAMKSCSFLLPWYCSLLLFLGGEAWGQSLPIPAPPSLSAKAYLLQDFATGRVLAEHQADERIEPASITKLMTAYVVFKELKQGRIHLADEVLISEKAWRTGGSRTFIEVNTRVPVETLIKGMIIQSGNDASVALAEYVGGTEEIFAALMNQQAQLLGMTGSHFVNSTGLPHENHYMTARDIATLGRAIILDFPKYYDWYSEQAFTYNGITQYNRNLLLRRDSSVDGFKTGHTNSAGYCLASSAMRDGMRLIAVVMGTGSPKIRMQESLALLNYGFRFYDTRSIYAAKEAVTKVRVWQGANKELPLGLTDDLSVTLQRGRWEELSSSVRVQNTITAPVSEGQNLGIVTVRLGDKVLLKRPLLALTAVPEGSWWQRLIDWVLSFFA</sequence>
<evidence type="ECO:0000256" key="14">
    <source>
        <dbReference type="PIRSR" id="PIRSR618044-2"/>
    </source>
</evidence>
<dbReference type="Proteomes" id="UP000000393">
    <property type="component" value="Chromosome"/>
</dbReference>
<dbReference type="AlphaFoldDB" id="D8KAD5"/>
<evidence type="ECO:0000256" key="7">
    <source>
        <dbReference type="ARBA" id="ARBA00022729"/>
    </source>
</evidence>
<dbReference type="KEGG" id="nwa:Nwat_0485"/>
<dbReference type="PANTHER" id="PTHR21581:SF6">
    <property type="entry name" value="TRAFFICKING PROTEIN PARTICLE COMPLEX SUBUNIT 12"/>
    <property type="match status" value="1"/>
</dbReference>
<dbReference type="Gene3D" id="3.40.710.10">
    <property type="entry name" value="DD-peptidase/beta-lactamase superfamily"/>
    <property type="match status" value="1"/>
</dbReference>
<name>D8KAD5_NITWC</name>
<keyword evidence="8 17" id="KW-0378">Hydrolase</keyword>
<dbReference type="GO" id="GO:0009252">
    <property type="term" value="P:peptidoglycan biosynthetic process"/>
    <property type="evidence" value="ECO:0007669"/>
    <property type="project" value="UniProtKB-UniPathway"/>
</dbReference>
<dbReference type="GO" id="GO:0009002">
    <property type="term" value="F:serine-type D-Ala-D-Ala carboxypeptidase activity"/>
    <property type="evidence" value="ECO:0007669"/>
    <property type="project" value="UniProtKB-EC"/>
</dbReference>
<accession>D8KAD5</accession>
<dbReference type="UniPathway" id="UPA00219"/>
<evidence type="ECO:0000256" key="12">
    <source>
        <dbReference type="ARBA" id="ARBA00034000"/>
    </source>
</evidence>
<dbReference type="InterPro" id="IPR015956">
    <property type="entry name" value="Peniciliin-bd_prot_C_sf"/>
</dbReference>
<evidence type="ECO:0000256" key="9">
    <source>
        <dbReference type="ARBA" id="ARBA00022960"/>
    </source>
</evidence>
<dbReference type="STRING" id="105559.Nwat_0485"/>
<dbReference type="Pfam" id="PF07943">
    <property type="entry name" value="PBP5_C"/>
    <property type="match status" value="1"/>
</dbReference>
<evidence type="ECO:0000256" key="3">
    <source>
        <dbReference type="ARBA" id="ARBA00007164"/>
    </source>
</evidence>
<dbReference type="InterPro" id="IPR018044">
    <property type="entry name" value="Peptidase_S11"/>
</dbReference>
<evidence type="ECO:0000259" key="16">
    <source>
        <dbReference type="SMART" id="SM00936"/>
    </source>
</evidence>
<feature type="domain" description="Peptidase S11 D-Ala-D-Ala carboxypeptidase A C-terminal" evidence="16">
    <location>
        <begin position="283"/>
        <end position="373"/>
    </location>
</feature>
<evidence type="ECO:0000256" key="6">
    <source>
        <dbReference type="ARBA" id="ARBA00022670"/>
    </source>
</evidence>
<feature type="active site" description="Acyl-ester intermediate" evidence="13">
    <location>
        <position position="71"/>
    </location>
</feature>
<dbReference type="InterPro" id="IPR012338">
    <property type="entry name" value="Beta-lactam/transpept-like"/>
</dbReference>
<comment type="catalytic activity">
    <reaction evidence="12">
        <text>Preferential cleavage: (Ac)2-L-Lys-D-Ala-|-D-Ala. Also transpeptidation of peptidyl-alanyl moieties that are N-acyl substituents of D-alanine.</text>
        <dbReference type="EC" id="3.4.16.4"/>
    </reaction>
</comment>
<keyword evidence="10" id="KW-0573">Peptidoglycan synthesis</keyword>
<evidence type="ECO:0000256" key="13">
    <source>
        <dbReference type="PIRSR" id="PIRSR618044-1"/>
    </source>
</evidence>